<evidence type="ECO:0000256" key="7">
    <source>
        <dbReference type="ARBA" id="ARBA00048744"/>
    </source>
</evidence>
<dbReference type="Proteomes" id="UP000011761">
    <property type="component" value="Unassembled WGS sequence"/>
</dbReference>
<name>M2NF26_BAUPA</name>
<dbReference type="Pfam" id="PF05183">
    <property type="entry name" value="RdRP"/>
    <property type="match status" value="1"/>
</dbReference>
<dbReference type="GO" id="GO:0033562">
    <property type="term" value="P:co-transcriptional gene silencing by RNA interference machinery"/>
    <property type="evidence" value="ECO:0007669"/>
    <property type="project" value="EnsemblFungi"/>
</dbReference>
<dbReference type="HOGENOM" id="CLU_001366_0_2_1"/>
<dbReference type="GO" id="GO:0005737">
    <property type="term" value="C:cytoplasm"/>
    <property type="evidence" value="ECO:0007669"/>
    <property type="project" value="EnsemblFungi"/>
</dbReference>
<evidence type="ECO:0000313" key="12">
    <source>
        <dbReference type="Proteomes" id="UP000011761"/>
    </source>
</evidence>
<dbReference type="eggNOG" id="KOG0988">
    <property type="taxonomic scope" value="Eukaryota"/>
</dbReference>
<protein>
    <recommendedName>
        <fullName evidence="8">RNA-dependent RNA polymerase</fullName>
        <ecNumber evidence="8">2.7.7.48</ecNumber>
    </recommendedName>
</protein>
<dbReference type="GO" id="GO:0003968">
    <property type="term" value="F:RNA-directed RNA polymerase activity"/>
    <property type="evidence" value="ECO:0007669"/>
    <property type="project" value="UniProtKB-KW"/>
</dbReference>
<dbReference type="GO" id="GO:0030422">
    <property type="term" value="P:siRNA processing"/>
    <property type="evidence" value="ECO:0007669"/>
    <property type="project" value="TreeGrafter"/>
</dbReference>
<dbReference type="KEGG" id="bcom:BAUCODRAFT_67567"/>
<gene>
    <name evidence="11" type="ORF">BAUCODRAFT_67567</name>
</gene>
<keyword evidence="12" id="KW-1185">Reference proteome</keyword>
<dbReference type="InterPro" id="IPR007855">
    <property type="entry name" value="RDRP"/>
</dbReference>
<keyword evidence="4 8" id="KW-0548">Nucleotidyltransferase</keyword>
<dbReference type="GO" id="GO:0030466">
    <property type="term" value="P:silent mating-type cassette heterochromatin formation"/>
    <property type="evidence" value="ECO:0007669"/>
    <property type="project" value="EnsemblFungi"/>
</dbReference>
<keyword evidence="5 8" id="KW-0694">RNA-binding</keyword>
<feature type="domain" description="RDRP C-terminal head" evidence="10">
    <location>
        <begin position="893"/>
        <end position="1031"/>
    </location>
</feature>
<evidence type="ECO:0000256" key="8">
    <source>
        <dbReference type="RuleBase" id="RU363098"/>
    </source>
</evidence>
<dbReference type="GO" id="GO:0031380">
    <property type="term" value="C:nuclear RNA-directed RNA polymerase complex"/>
    <property type="evidence" value="ECO:0007669"/>
    <property type="project" value="EnsemblFungi"/>
</dbReference>
<evidence type="ECO:0000259" key="9">
    <source>
        <dbReference type="Pfam" id="PF05183"/>
    </source>
</evidence>
<organism evidence="11 12">
    <name type="scientific">Baudoinia panamericana (strain UAMH 10762)</name>
    <name type="common">Angels' share fungus</name>
    <name type="synonym">Baudoinia compniacensis (strain UAMH 10762)</name>
    <dbReference type="NCBI Taxonomy" id="717646"/>
    <lineage>
        <taxon>Eukaryota</taxon>
        <taxon>Fungi</taxon>
        <taxon>Dikarya</taxon>
        <taxon>Ascomycota</taxon>
        <taxon>Pezizomycotina</taxon>
        <taxon>Dothideomycetes</taxon>
        <taxon>Dothideomycetidae</taxon>
        <taxon>Mycosphaerellales</taxon>
        <taxon>Teratosphaeriaceae</taxon>
        <taxon>Baudoinia</taxon>
    </lineage>
</organism>
<accession>M2NF26</accession>
<dbReference type="GO" id="GO:0070317">
    <property type="term" value="P:negative regulation of G0 to G1 transition"/>
    <property type="evidence" value="ECO:0007669"/>
    <property type="project" value="EnsemblFungi"/>
</dbReference>
<dbReference type="GO" id="GO:0003723">
    <property type="term" value="F:RNA binding"/>
    <property type="evidence" value="ECO:0007669"/>
    <property type="project" value="UniProtKB-KW"/>
</dbReference>
<evidence type="ECO:0000256" key="6">
    <source>
        <dbReference type="ARBA" id="ARBA00023158"/>
    </source>
</evidence>
<dbReference type="STRING" id="717646.M2NF26"/>
<feature type="non-terminal residue" evidence="11">
    <location>
        <position position="1035"/>
    </location>
</feature>
<evidence type="ECO:0000256" key="5">
    <source>
        <dbReference type="ARBA" id="ARBA00022884"/>
    </source>
</evidence>
<evidence type="ECO:0000256" key="1">
    <source>
        <dbReference type="ARBA" id="ARBA00005762"/>
    </source>
</evidence>
<evidence type="ECO:0000256" key="2">
    <source>
        <dbReference type="ARBA" id="ARBA00022484"/>
    </source>
</evidence>
<keyword evidence="6" id="KW-0943">RNA-mediated gene silencing</keyword>
<sequence>MTVLFPGSATGILPAEIHASAKFKKLDITFDKDVPPTSSDNNRSNTSRTFKLSIDLSQIRGVRRLTTTDQQIAVVVDIQMPPIVYRKAWQVRDTHNAKVPSWNESQSWLRQTSIDNDSRAGEAPTQLRRRSVIVDVARWLTYRLEFSKEHTESSSFRNLIDLLVSTNVAITDDQGLRFSFATAEGLWKWAPDSPELQVTMHNIVEILTFDVRYQFEACLSQGIFHECNIRTEFLKKLADLEPARATKLLEKALDGRRRFFEPIDVFRLLNEVSTIEKKRPSYCAKIRAAVITPTSLIISTPVVETTNRIIRKYEHIVDHFLRVKFTDERYKGKVMNNSDNNQDEIFTRVKRTLQNGIQIAGRHYDFLAFGNSQFRENGAYFFASTPDLSAADIRVAMGTFTHITTVAKYASRLGQCFSTTRGLSYRVRVDALADITRNGYTFTDGVGKVSPFIAQMVAQTFGFPNAFVDYPSVIQFRLGGYKGVLAVDPTLTGKDNMVIQTRPSQMKFPAVYHGLEICRLSQFTAAYLNQQIILVLSARGVEDKVFVVKVQQALKDLQDAMIDEDKAKDQLCKKIDYNHTTLVLAQMIDDGFMAVRDPFMMSCMRLWRSWMVKYLKEKARIFVDEGAFVLGCTDETTTLRGDFNADNHTVDLTDATPLPEIFLQIPDVAKKGSYVAVKGVCLLARNPSLHPGDIRVVRAIDVPALHHLKNCVVLPQTGDRDLANMCSGGDLDGDDFLVIWDKQLIPPEWYHSPMDYQAPEPVKAELPITVDAITSFFVTYMKHNNVGIIACAHRYTADDGFSEGVKDFKCLQLAQLHSMAVDYMKTGVPAVMPNELRVRKYPHWAERPGKSSYHSRRVLGQLYDAVQRIDLQPAWDLPFDERILSAYQLDAVLLQAASEVKVRYDEAVQRIMAQYGVENEFEIWTTFVRSHNQDENDYKFTEKLGETVTTLKQYYQETCYEKAGTSAQERDWTKIAPFIAAMYTITAKEVSSAFEESQKTVLRAGQYVPRSSSTVANMPFMSFPWIFAHELGFIA</sequence>
<dbReference type="GO" id="GO:0031934">
    <property type="term" value="C:mating-type region heterochromatin"/>
    <property type="evidence" value="ECO:0007669"/>
    <property type="project" value="EnsemblFungi"/>
</dbReference>
<dbReference type="PANTHER" id="PTHR23079:SF55">
    <property type="entry name" value="RNA-DIRECTED RNA POLYMERASE"/>
    <property type="match status" value="1"/>
</dbReference>
<dbReference type="EC" id="2.7.7.48" evidence="8"/>
<keyword evidence="2 8" id="KW-0696">RNA-directed RNA polymerase</keyword>
<dbReference type="Pfam" id="PF26253">
    <property type="entry name" value="RdRP_head"/>
    <property type="match status" value="1"/>
</dbReference>
<dbReference type="AlphaFoldDB" id="M2NF26"/>
<dbReference type="GO" id="GO:0005721">
    <property type="term" value="C:pericentric heterochromatin"/>
    <property type="evidence" value="ECO:0007669"/>
    <property type="project" value="EnsemblFungi"/>
</dbReference>
<reference evidence="11 12" key="1">
    <citation type="journal article" date="2012" name="PLoS Pathog.">
        <title>Diverse lifestyles and strategies of plant pathogenesis encoded in the genomes of eighteen Dothideomycetes fungi.</title>
        <authorList>
            <person name="Ohm R.A."/>
            <person name="Feau N."/>
            <person name="Henrissat B."/>
            <person name="Schoch C.L."/>
            <person name="Horwitz B.A."/>
            <person name="Barry K.W."/>
            <person name="Condon B.J."/>
            <person name="Copeland A.C."/>
            <person name="Dhillon B."/>
            <person name="Glaser F."/>
            <person name="Hesse C.N."/>
            <person name="Kosti I."/>
            <person name="LaButti K."/>
            <person name="Lindquist E.A."/>
            <person name="Lucas S."/>
            <person name="Salamov A.A."/>
            <person name="Bradshaw R.E."/>
            <person name="Ciuffetti L."/>
            <person name="Hamelin R.C."/>
            <person name="Kema G.H.J."/>
            <person name="Lawrence C."/>
            <person name="Scott J.A."/>
            <person name="Spatafora J.W."/>
            <person name="Turgeon B.G."/>
            <person name="de Wit P.J.G.M."/>
            <person name="Zhong S."/>
            <person name="Goodwin S.B."/>
            <person name="Grigoriev I.V."/>
        </authorList>
    </citation>
    <scope>NUCLEOTIDE SEQUENCE [LARGE SCALE GENOMIC DNA]</scope>
    <source>
        <strain evidence="11 12">UAMH 10762</strain>
    </source>
</reference>
<keyword evidence="3 8" id="KW-0808">Transferase</keyword>
<comment type="catalytic activity">
    <reaction evidence="7 8">
        <text>RNA(n) + a ribonucleoside 5'-triphosphate = RNA(n+1) + diphosphate</text>
        <dbReference type="Rhea" id="RHEA:21248"/>
        <dbReference type="Rhea" id="RHEA-COMP:14527"/>
        <dbReference type="Rhea" id="RHEA-COMP:17342"/>
        <dbReference type="ChEBI" id="CHEBI:33019"/>
        <dbReference type="ChEBI" id="CHEBI:61557"/>
        <dbReference type="ChEBI" id="CHEBI:140395"/>
        <dbReference type="EC" id="2.7.7.48"/>
    </reaction>
</comment>
<proteinExistence type="inferred from homology"/>
<dbReference type="PANTHER" id="PTHR23079">
    <property type="entry name" value="RNA-DEPENDENT RNA POLYMERASE"/>
    <property type="match status" value="1"/>
</dbReference>
<evidence type="ECO:0000313" key="11">
    <source>
        <dbReference type="EMBL" id="EMC97859.1"/>
    </source>
</evidence>
<evidence type="ECO:0000256" key="4">
    <source>
        <dbReference type="ARBA" id="ARBA00022695"/>
    </source>
</evidence>
<dbReference type="GO" id="GO:0140727">
    <property type="term" value="P:siRNA-mediated pericentric heterochromatin formation"/>
    <property type="evidence" value="ECO:0007669"/>
    <property type="project" value="EnsemblFungi"/>
</dbReference>
<evidence type="ECO:0000259" key="10">
    <source>
        <dbReference type="Pfam" id="PF26253"/>
    </source>
</evidence>
<dbReference type="GO" id="GO:0140720">
    <property type="term" value="C:subtelomeric heterochromatin"/>
    <property type="evidence" value="ECO:0007669"/>
    <property type="project" value="EnsemblFungi"/>
</dbReference>
<dbReference type="OrthoDB" id="6513042at2759"/>
<dbReference type="OMA" id="DDYLVIW"/>
<dbReference type="InterPro" id="IPR057596">
    <property type="entry name" value="RDRP_core"/>
</dbReference>
<evidence type="ECO:0000256" key="3">
    <source>
        <dbReference type="ARBA" id="ARBA00022679"/>
    </source>
</evidence>
<dbReference type="InterPro" id="IPR058752">
    <property type="entry name" value="RDRP_C_head"/>
</dbReference>
<dbReference type="RefSeq" id="XP_007674687.1">
    <property type="nucleotide sequence ID" value="XM_007676497.1"/>
</dbReference>
<dbReference type="EMBL" id="KB445553">
    <property type="protein sequence ID" value="EMC97859.1"/>
    <property type="molecule type" value="Genomic_DNA"/>
</dbReference>
<feature type="domain" description="RDRP core" evidence="9">
    <location>
        <begin position="291"/>
        <end position="866"/>
    </location>
</feature>
<dbReference type="GeneID" id="19116372"/>
<comment type="similarity">
    <text evidence="1 8">Belongs to the RdRP family.</text>
</comment>